<accession>A0A975IBT2</accession>
<dbReference type="InterPro" id="IPR036513">
    <property type="entry name" value="STAS_dom_sf"/>
</dbReference>
<dbReference type="Proteomes" id="UP000671995">
    <property type="component" value="Chromosome"/>
</dbReference>
<dbReference type="PANTHER" id="PTHR33495">
    <property type="entry name" value="ANTI-SIGMA FACTOR ANTAGONIST TM_1081-RELATED-RELATED"/>
    <property type="match status" value="1"/>
</dbReference>
<reference evidence="2" key="2">
    <citation type="journal article" date="2021" name="Microbiol. Resour. Announc.">
        <title>Complete Genome Sequences of Three Human Oral Treponema parvum Isolates.</title>
        <authorList>
            <person name="Zeng H."/>
            <person name="Watt R.M."/>
        </authorList>
    </citation>
    <scope>NUCLEOTIDE SEQUENCE</scope>
    <source>
        <strain evidence="2">ATCC 700773</strain>
    </source>
</reference>
<feature type="domain" description="STAS" evidence="1">
    <location>
        <begin position="4"/>
        <end position="108"/>
    </location>
</feature>
<dbReference type="InterPro" id="IPR002645">
    <property type="entry name" value="STAS_dom"/>
</dbReference>
<dbReference type="AlphaFoldDB" id="A0A975IBT2"/>
<dbReference type="EMBL" id="CP054257">
    <property type="protein sequence ID" value="QTQ11205.1"/>
    <property type="molecule type" value="Genomic_DNA"/>
</dbReference>
<sequence length="108" mass="11970">MEKLSMSERTESNFTLYELRGAFTFYTIDAVRSVLYKKISRSNVVLDLSQVSDIDSAGTGLLLAVFSDALKAEHTLYMLNPSENVLRSLEKTGLFDLLSVIASVNEAV</sequence>
<protein>
    <submittedName>
        <fullName evidence="2">STAS domain-containing protein</fullName>
    </submittedName>
</protein>
<dbReference type="PROSITE" id="PS50801">
    <property type="entry name" value="STAS"/>
    <property type="match status" value="1"/>
</dbReference>
<dbReference type="SUPFAM" id="SSF52091">
    <property type="entry name" value="SpoIIaa-like"/>
    <property type="match status" value="1"/>
</dbReference>
<organism evidence="2 3">
    <name type="scientific">Treponema parvum</name>
    <dbReference type="NCBI Taxonomy" id="138851"/>
    <lineage>
        <taxon>Bacteria</taxon>
        <taxon>Pseudomonadati</taxon>
        <taxon>Spirochaetota</taxon>
        <taxon>Spirochaetia</taxon>
        <taxon>Spirochaetales</taxon>
        <taxon>Treponemataceae</taxon>
        <taxon>Treponema</taxon>
    </lineage>
</organism>
<proteinExistence type="predicted"/>
<dbReference type="Pfam" id="PF01740">
    <property type="entry name" value="STAS"/>
    <property type="match status" value="1"/>
</dbReference>
<evidence type="ECO:0000313" key="3">
    <source>
        <dbReference type="Proteomes" id="UP000671995"/>
    </source>
</evidence>
<evidence type="ECO:0000259" key="1">
    <source>
        <dbReference type="PROSITE" id="PS50801"/>
    </source>
</evidence>
<dbReference type="GO" id="GO:0043856">
    <property type="term" value="F:anti-sigma factor antagonist activity"/>
    <property type="evidence" value="ECO:0007669"/>
    <property type="project" value="TreeGrafter"/>
</dbReference>
<name>A0A975IBT2_9SPIR</name>
<dbReference type="Gene3D" id="3.30.750.24">
    <property type="entry name" value="STAS domain"/>
    <property type="match status" value="1"/>
</dbReference>
<reference evidence="2" key="1">
    <citation type="submission" date="2020-05" db="EMBL/GenBank/DDBJ databases">
        <authorList>
            <person name="Zeng H."/>
            <person name="Chan Y.K."/>
            <person name="Watt R.M."/>
        </authorList>
    </citation>
    <scope>NUCLEOTIDE SEQUENCE</scope>
    <source>
        <strain evidence="2">ATCC 700773</strain>
    </source>
</reference>
<dbReference type="CDD" id="cd07043">
    <property type="entry name" value="STAS_anti-anti-sigma_factors"/>
    <property type="match status" value="1"/>
</dbReference>
<dbReference type="RefSeq" id="WP_210118000.1">
    <property type="nucleotide sequence ID" value="NZ_CP054257.1"/>
</dbReference>
<gene>
    <name evidence="2" type="ORF">HRI96_02735</name>
</gene>
<evidence type="ECO:0000313" key="2">
    <source>
        <dbReference type="EMBL" id="QTQ11205.1"/>
    </source>
</evidence>